<dbReference type="GO" id="GO:0016301">
    <property type="term" value="F:kinase activity"/>
    <property type="evidence" value="ECO:0007669"/>
    <property type="project" value="UniProtKB-KW"/>
</dbReference>
<dbReference type="CDD" id="cd01167">
    <property type="entry name" value="bac_FRK"/>
    <property type="match status" value="1"/>
</dbReference>
<evidence type="ECO:0000256" key="2">
    <source>
        <dbReference type="ARBA" id="ARBA00022679"/>
    </source>
</evidence>
<dbReference type="PROSITE" id="PS00583">
    <property type="entry name" value="PFKB_KINASES_1"/>
    <property type="match status" value="1"/>
</dbReference>
<comment type="similarity">
    <text evidence="1">Belongs to the carbohydrate kinase PfkB family.</text>
</comment>
<dbReference type="PANTHER" id="PTHR43085">
    <property type="entry name" value="HEXOKINASE FAMILY MEMBER"/>
    <property type="match status" value="1"/>
</dbReference>
<feature type="domain" description="Carbohydrate kinase PfkB" evidence="4">
    <location>
        <begin position="22"/>
        <end position="288"/>
    </location>
</feature>
<dbReference type="InterPro" id="IPR002173">
    <property type="entry name" value="Carboh/pur_kinase_PfkB_CS"/>
</dbReference>
<dbReference type="InterPro" id="IPR050306">
    <property type="entry name" value="PfkB_Carbo_kinase"/>
</dbReference>
<proteinExistence type="inferred from homology"/>
<sequence>MLRPATVAGIGELLWDIFPHHQQLGGAPANFAWHCWQLGAEAYPVSCVGTDSLGRRARSRLAEMGVDDRYVFTTDVLPTGSVEVSLSAAGKPSYEIKADVAWDQLPLADELKTLARRLDAICFGSLAQRSVPTRETIRAVLREMPADALKVFDVNLRQSFHSRALIEESLELASVLKLSDEELPVLAAHFALPGAEAAQLVSLRERFDLRLVVYTRGAEGSRLVGADGTSDFPGLGGLAVDSVGAGDSFTAAICMGILRGGSLERVNRFANEVAAYVCSQRGATPVLPAHLLKSQLLPSPPKR</sequence>
<evidence type="ECO:0000313" key="5">
    <source>
        <dbReference type="EMBL" id="WED64091.1"/>
    </source>
</evidence>
<dbReference type="Pfam" id="PF00294">
    <property type="entry name" value="PfkB"/>
    <property type="match status" value="1"/>
</dbReference>
<dbReference type="AlphaFoldDB" id="A0AAE9ZVE1"/>
<protein>
    <submittedName>
        <fullName evidence="5">Carbohydrate kinase</fullName>
    </submittedName>
</protein>
<dbReference type="Gene3D" id="3.40.1190.20">
    <property type="match status" value="1"/>
</dbReference>
<dbReference type="SUPFAM" id="SSF53613">
    <property type="entry name" value="Ribokinase-like"/>
    <property type="match status" value="1"/>
</dbReference>
<name>A0AAE9ZVE1_9BACT</name>
<dbReference type="PANTHER" id="PTHR43085:SF57">
    <property type="entry name" value="CARBOHYDRATE KINASE PFKB DOMAIN-CONTAINING PROTEIN"/>
    <property type="match status" value="1"/>
</dbReference>
<evidence type="ECO:0000313" key="6">
    <source>
        <dbReference type="Proteomes" id="UP001218638"/>
    </source>
</evidence>
<dbReference type="KEGG" id="slom:PXH66_17270"/>
<dbReference type="RefSeq" id="WP_330930036.1">
    <property type="nucleotide sequence ID" value="NZ_CP119075.1"/>
</dbReference>
<dbReference type="EMBL" id="CP119075">
    <property type="protein sequence ID" value="WED64091.1"/>
    <property type="molecule type" value="Genomic_DNA"/>
</dbReference>
<dbReference type="InterPro" id="IPR029056">
    <property type="entry name" value="Ribokinase-like"/>
</dbReference>
<gene>
    <name evidence="5" type="ORF">PXH66_17270</name>
</gene>
<evidence type="ECO:0000256" key="1">
    <source>
        <dbReference type="ARBA" id="ARBA00010688"/>
    </source>
</evidence>
<evidence type="ECO:0000259" key="4">
    <source>
        <dbReference type="Pfam" id="PF00294"/>
    </source>
</evidence>
<keyword evidence="3 5" id="KW-0418">Kinase</keyword>
<organism evidence="5 6">
    <name type="scientific">Synoicihabitans lomoniglobus</name>
    <dbReference type="NCBI Taxonomy" id="2909285"/>
    <lineage>
        <taxon>Bacteria</taxon>
        <taxon>Pseudomonadati</taxon>
        <taxon>Verrucomicrobiota</taxon>
        <taxon>Opitutia</taxon>
        <taxon>Opitutales</taxon>
        <taxon>Opitutaceae</taxon>
        <taxon>Synoicihabitans</taxon>
    </lineage>
</organism>
<evidence type="ECO:0000256" key="3">
    <source>
        <dbReference type="ARBA" id="ARBA00022777"/>
    </source>
</evidence>
<keyword evidence="2" id="KW-0808">Transferase</keyword>
<dbReference type="Proteomes" id="UP001218638">
    <property type="component" value="Chromosome"/>
</dbReference>
<dbReference type="InterPro" id="IPR011611">
    <property type="entry name" value="PfkB_dom"/>
</dbReference>
<reference evidence="5" key="1">
    <citation type="submission" date="2023-03" db="EMBL/GenBank/DDBJ databases">
        <title>Lomoglobus Profundus gen. nov., sp. nov., a novel member of the phylum Verrucomicrobia, isolated from deep-marine sediment of South China Sea.</title>
        <authorList>
            <person name="Ahmad T."/>
            <person name="Ishaq S.E."/>
            <person name="Wang F."/>
        </authorList>
    </citation>
    <scope>NUCLEOTIDE SEQUENCE</scope>
    <source>
        <strain evidence="5">LMO-M01</strain>
    </source>
</reference>
<keyword evidence="6" id="KW-1185">Reference proteome</keyword>
<accession>A0AAE9ZVE1</accession>